<sequence>MAATQAEKQQNDVNSEKVQSDQHLNVRNSLLQNGTDKSSVRGGCSVVVTKAKNTGSKTLGLDMSQYRQDGGGGGEQGLSETEMGPSGESGIYTSAPTSGPEGPTVGDGHGYNFPFGNRDMHNSGDGGLHAFGQRQAFGGPKQSPGVMPQPQRIFSGQPTGPTPTLNQLLQSTNPVTVTRYQNSYGHPEQPYNQGWPPQKPLAPYTTPGVPNAPPASVYRNQPTLSPAYSGAASSSPGYGEGRGGWAGPPVTGQHGPGSPGPPSSSTPASQPSPQPSQPQSHSPGPGLPPSPQHQSQTSSQHQGFPNRPAQPTTPNAHAPDQADLSGGNSNDSSGGAAPGTPNSQGMRPTPSPTGSTGSRSMSPAVGQPNIPMPPRPSSGQSDGSGNTRMSHSPIATQGSTYPPHHMHGYKGHPGMVSQGGQQLSLYQPNQQYSQGAYPARPPSNMQYPNQGYGPASQAPPSNNLPPQQYPSRSVAPNHLPNSQFPPYQQSWPGPTVSSGNHISSPGSKGNGPPPPQANSPSPGPPRPPHYLKQHLQHKMGFVNVPSSMPPSPSPPQNYHMGPPPVGHHHSGMGPPPSMGPPNMPPATSPLLTNNHPHEGPMPPPSSTPNSHNQLGSDMMDNGITTTASGNLSTNVTAASVGSVTSVVTTGPDGTPIDEGSQQSTLSNASAASGEDPQCTTPKSRKNDMGHYSHPTTPQSTVPSPAASMNSMHEEYGDLNSPSWPRTPASPKTDSLSKLYEMDDSPERRAWLDKLLGFMEDRRSPITTCPTISKNPLDLFRLYVYVKERGGFMEVTKNKTWKDIAGMLGIGASSSAAYTLRKHYTKNLLAYECQFDRGGIDPQPIISQVEATSKKKGGKASSVPSPGSSNSQDSFPATASGSASLDGYSQYGYPSGGNAEYNSAQQRPSSQSNAPSPHGGTGGANHLSNAAPAGSSPAGGASDNVNVSNPFDDVSPSPPPRGGPYPSGPHPPYSTGTPPRPQGQGYTGQGGYNQYPGPGPGAPPDQYSSYGTTAGYPPPRPVYPPYSGDSAPPPANPNNTQGAPPQGQDPYNRYGIAGAPGAGYTPRPTYGGTPTGSGPPTSQPPASYSSQPDYYRPEQQQSTTGTGSYPGVPPTSKNMPPPAPQPRRHPDFAKEPQAYQYGPQRPQLFSGWPNNSQYRSQYVGSAGPTAGNQQWNQGGRPSGQWDRYPPNQVYQPPQQGSQQWQPMPQPGVVGPSPPIRPPMGPRVGKPPFNIQASQAGKSQPQPGTSGSYTQSQLPKREITFPPDSVEATLPVLYRRKRMCRGDLGPVDAWRIIMCLRSGLLSESCYALDVLNVLLYDDTSVAYFGLNQWNGLLDLLLEHFRRSLSDMFDAPFPPTEKPEEDEDIDLGGVDSPIDSESKTVVLSKTDNYTLLSKKGYPVRLIDRNEDIFVRDHHKHWDTRGDAVGVNMLAEVITDPWHHTSEHILPTFQAEFGRIPFNRRLEDKKCYQFEGEQPEPHRTPPTEVAPSIVKTSDKTRRTKTLSDVISRIKKESADEEDVLALEIKGKVKTEIVCDKVNCEEQPNLDLNMSVNGEVHASGLSVRDTSRTLKRRRMSDYEDEAYSRDDASLVLLTESQDCVGKRCVCISNILRSLTFIPGNEAEFARSSSFLALVGKLLLFHHDHPLRTQKTRNYDREEDADFADSCSSLQGEQEWWWDFLLHIRENVLVSIANIAGQIDLDQYPEEIARPLLDGLLHWAICPSAQGQDPFPSVSTTSLLSPQRLALEALCKLCVTNNNVDLVIATPPFSRLERLCTVLTKHLCRSEDQVLREFSINLLHYLAAADSSMARVVAAQQPCVSLLVAFIEQAEMSALGVANQHGISALRDNPDSMGTSLDMLRRAASTLVFLAEHPDNRPLLIQQESRLLALVMSQILDQQVALLLSKVLYKISHS</sequence>
<reference evidence="1" key="1">
    <citation type="submission" date="2022-04" db="EMBL/GenBank/DDBJ databases">
        <title>Chromosome-scale genome assembly of Holotrichia oblita Faldermann.</title>
        <authorList>
            <person name="Rongchong L."/>
        </authorList>
    </citation>
    <scope>NUCLEOTIDE SEQUENCE</scope>
    <source>
        <strain evidence="1">81SQS9</strain>
    </source>
</reference>
<protein>
    <submittedName>
        <fullName evidence="1">Uncharacterized protein</fullName>
    </submittedName>
</protein>
<name>A0ACB9SHS7_HOLOL</name>
<dbReference type="Proteomes" id="UP001056778">
    <property type="component" value="Chromosome 10"/>
</dbReference>
<comment type="caution">
    <text evidence="1">The sequence shown here is derived from an EMBL/GenBank/DDBJ whole genome shotgun (WGS) entry which is preliminary data.</text>
</comment>
<accession>A0ACB9SHS7</accession>
<organism evidence="1 2">
    <name type="scientific">Holotrichia oblita</name>
    <name type="common">Chafer beetle</name>
    <dbReference type="NCBI Taxonomy" id="644536"/>
    <lineage>
        <taxon>Eukaryota</taxon>
        <taxon>Metazoa</taxon>
        <taxon>Ecdysozoa</taxon>
        <taxon>Arthropoda</taxon>
        <taxon>Hexapoda</taxon>
        <taxon>Insecta</taxon>
        <taxon>Pterygota</taxon>
        <taxon>Neoptera</taxon>
        <taxon>Endopterygota</taxon>
        <taxon>Coleoptera</taxon>
        <taxon>Polyphaga</taxon>
        <taxon>Scarabaeiformia</taxon>
        <taxon>Scarabaeidae</taxon>
        <taxon>Melolonthinae</taxon>
        <taxon>Holotrichia</taxon>
    </lineage>
</organism>
<evidence type="ECO:0000313" key="2">
    <source>
        <dbReference type="Proteomes" id="UP001056778"/>
    </source>
</evidence>
<dbReference type="EMBL" id="CM043024">
    <property type="protein sequence ID" value="KAI4454161.1"/>
    <property type="molecule type" value="Genomic_DNA"/>
</dbReference>
<keyword evidence="2" id="KW-1185">Reference proteome</keyword>
<gene>
    <name evidence="1" type="ORF">MML48_10g00000217</name>
</gene>
<evidence type="ECO:0000313" key="1">
    <source>
        <dbReference type="EMBL" id="KAI4454161.1"/>
    </source>
</evidence>
<proteinExistence type="predicted"/>